<dbReference type="Proteomes" id="UP000179013">
    <property type="component" value="Unassembled WGS sequence"/>
</dbReference>
<organism evidence="1 2">
    <name type="scientific">Candidatus Woesebacteria bacterium RBG_16_39_8b</name>
    <dbReference type="NCBI Taxonomy" id="1802482"/>
    <lineage>
        <taxon>Bacteria</taxon>
        <taxon>Candidatus Woeseibacteriota</taxon>
    </lineage>
</organism>
<evidence type="ECO:0000313" key="2">
    <source>
        <dbReference type="Proteomes" id="UP000179013"/>
    </source>
</evidence>
<accession>A0A1F7XDY4</accession>
<gene>
    <name evidence="1" type="ORF">A2V80_00830</name>
</gene>
<protein>
    <submittedName>
        <fullName evidence="1">Uncharacterized protein</fullName>
    </submittedName>
</protein>
<comment type="caution">
    <text evidence="1">The sequence shown here is derived from an EMBL/GenBank/DDBJ whole genome shotgun (WGS) entry which is preliminary data.</text>
</comment>
<reference evidence="1 2" key="1">
    <citation type="journal article" date="2016" name="Nat. Commun.">
        <title>Thousands of microbial genomes shed light on interconnected biogeochemical processes in an aquifer system.</title>
        <authorList>
            <person name="Anantharaman K."/>
            <person name="Brown C.T."/>
            <person name="Hug L.A."/>
            <person name="Sharon I."/>
            <person name="Castelle C.J."/>
            <person name="Probst A.J."/>
            <person name="Thomas B.C."/>
            <person name="Singh A."/>
            <person name="Wilkins M.J."/>
            <person name="Karaoz U."/>
            <person name="Brodie E.L."/>
            <person name="Williams K.H."/>
            <person name="Hubbard S.S."/>
            <person name="Banfield J.F."/>
        </authorList>
    </citation>
    <scope>NUCLEOTIDE SEQUENCE [LARGE SCALE GENOMIC DNA]</scope>
</reference>
<evidence type="ECO:0000313" key="1">
    <source>
        <dbReference type="EMBL" id="OGM12525.1"/>
    </source>
</evidence>
<name>A0A1F7XDY4_9BACT</name>
<proteinExistence type="predicted"/>
<dbReference type="EMBL" id="MGFU01000038">
    <property type="protein sequence ID" value="OGM12525.1"/>
    <property type="molecule type" value="Genomic_DNA"/>
</dbReference>
<sequence>MATFAVKLGTYALGTDAAVSAIDIITSRRISQSPIIRSNMTIIPEGKMQPLKISLKGTLVGSDYTSFRTALANLRSILEVSKQDFYLDDERFTRVIHTGLDYSFVTTDFCNYAVNFLGELPYWLNVGTSYHTTVPTTAVSYPLNNSGDARIPLKIVLSAPQATTISDNIQFENLTLGLLCKYRGLLGTGQTLVIDSGYDANNVPTFKVELDGVDAMSAFEGDFMAVTTGTNWVEYTGAAVGTFTAYWRQGYSA</sequence>
<dbReference type="AlphaFoldDB" id="A0A1F7XDY4"/>